<name>A0A1A8TEQ5_9GAMM</name>
<dbReference type="GO" id="GO:0030170">
    <property type="term" value="F:pyridoxal phosphate binding"/>
    <property type="evidence" value="ECO:0007669"/>
    <property type="project" value="InterPro"/>
</dbReference>
<sequence length="389" mass="42852">MISHLLTSHTQKIETSLVRELLHYSQQPDVLSLAGGLPDEKYMPAYPSLDVLADSRQYGPSEGEIRLREQVVSIVADRGLSTVADDVLITTGSQQGLDIISRLILDGDSTILTEQPTYLAACQVFSLQGATIHDVASDAQGMSLEALRQAIDAHHPKALYLIPNFQNPAGHCYSLQRRREIAALLDEKGILLIEDDPYRDLCYEQVDLTPICSLLKTAPWLYLGSFSKVLWPGVRTGYSVSCPAFSPYLVKVKQAIDLHTNRLGQEMVSYFLSSGGFPAHLVTLKEVYKHKRDVMAQALSSELGDLVTFALPAGGMFFWLRLPDGVSSTLVLEEALRENVLVLPGVPFFPSESPLKDSFLRLSFARVSLDDINKAVAVLAGVIKRLLTK</sequence>
<dbReference type="InterPro" id="IPR015424">
    <property type="entry name" value="PyrdxlP-dep_Trfase"/>
</dbReference>
<reference evidence="8 9" key="1">
    <citation type="submission" date="2016-06" db="EMBL/GenBank/DDBJ databases">
        <authorList>
            <person name="Kjaerup R.B."/>
            <person name="Dalgaard T.S."/>
            <person name="Juul-Madsen H.R."/>
        </authorList>
    </citation>
    <scope>NUCLEOTIDE SEQUENCE [LARGE SCALE GENOMIC DNA]</scope>
    <source>
        <strain evidence="8 9">CECT 8886</strain>
    </source>
</reference>
<dbReference type="InterPro" id="IPR004839">
    <property type="entry name" value="Aminotransferase_I/II_large"/>
</dbReference>
<accession>A0A1A8TEQ5</accession>
<comment type="cofactor">
    <cofactor evidence="1">
        <name>pyridoxal 5'-phosphate</name>
        <dbReference type="ChEBI" id="CHEBI:597326"/>
    </cofactor>
</comment>
<evidence type="ECO:0000256" key="4">
    <source>
        <dbReference type="ARBA" id="ARBA00022576"/>
    </source>
</evidence>
<dbReference type="AlphaFoldDB" id="A0A1A8TEQ5"/>
<evidence type="ECO:0000259" key="7">
    <source>
        <dbReference type="Pfam" id="PF00155"/>
    </source>
</evidence>
<dbReference type="FunFam" id="3.40.640.10:FF:000053">
    <property type="entry name" value="Aminotransferase, class I"/>
    <property type="match status" value="1"/>
</dbReference>
<evidence type="ECO:0000256" key="6">
    <source>
        <dbReference type="ARBA" id="ARBA00022898"/>
    </source>
</evidence>
<dbReference type="InterPro" id="IPR015421">
    <property type="entry name" value="PyrdxlP-dep_Trfase_major"/>
</dbReference>
<keyword evidence="9" id="KW-1185">Reference proteome</keyword>
<protein>
    <submittedName>
        <fullName evidence="8">2-aminoadipate transaminase</fullName>
        <ecNumber evidence="8">2.6.1.39</ecNumber>
    </submittedName>
</protein>
<dbReference type="PANTHER" id="PTHR42790">
    <property type="entry name" value="AMINOTRANSFERASE"/>
    <property type="match status" value="1"/>
</dbReference>
<evidence type="ECO:0000313" key="8">
    <source>
        <dbReference type="EMBL" id="SBS31448.1"/>
    </source>
</evidence>
<dbReference type="EMBL" id="FLOB01000004">
    <property type="protein sequence ID" value="SBS31448.1"/>
    <property type="molecule type" value="Genomic_DNA"/>
</dbReference>
<gene>
    <name evidence="8" type="primary">lysN</name>
    <name evidence="8" type="ORF">MSP8886_02123</name>
</gene>
<dbReference type="CDD" id="cd00609">
    <property type="entry name" value="AAT_like"/>
    <property type="match status" value="1"/>
</dbReference>
<evidence type="ECO:0000256" key="5">
    <source>
        <dbReference type="ARBA" id="ARBA00022679"/>
    </source>
</evidence>
<dbReference type="Pfam" id="PF00155">
    <property type="entry name" value="Aminotran_1_2"/>
    <property type="match status" value="1"/>
</dbReference>
<dbReference type="EC" id="2.6.1.39" evidence="8"/>
<keyword evidence="6" id="KW-0663">Pyridoxal phosphate</keyword>
<dbReference type="InterPro" id="IPR015422">
    <property type="entry name" value="PyrdxlP-dep_Trfase_small"/>
</dbReference>
<dbReference type="GO" id="GO:0047536">
    <property type="term" value="F:2-aminoadipate transaminase activity"/>
    <property type="evidence" value="ECO:0007669"/>
    <property type="project" value="UniProtKB-EC"/>
</dbReference>
<dbReference type="InterPro" id="IPR050859">
    <property type="entry name" value="Class-I_PLP-dep_aminotransf"/>
</dbReference>
<dbReference type="Gene3D" id="3.90.1150.10">
    <property type="entry name" value="Aspartate Aminotransferase, domain 1"/>
    <property type="match status" value="1"/>
</dbReference>
<evidence type="ECO:0000256" key="3">
    <source>
        <dbReference type="ARBA" id="ARBA00011738"/>
    </source>
</evidence>
<evidence type="ECO:0000256" key="2">
    <source>
        <dbReference type="ARBA" id="ARBA00007441"/>
    </source>
</evidence>
<keyword evidence="4 8" id="KW-0032">Aminotransferase</keyword>
<dbReference type="GO" id="GO:1901605">
    <property type="term" value="P:alpha-amino acid metabolic process"/>
    <property type="evidence" value="ECO:0007669"/>
    <property type="project" value="TreeGrafter"/>
</dbReference>
<comment type="similarity">
    <text evidence="2">Belongs to the class-I pyridoxal-phosphate-dependent aminotransferase family.</text>
</comment>
<evidence type="ECO:0000256" key="1">
    <source>
        <dbReference type="ARBA" id="ARBA00001933"/>
    </source>
</evidence>
<dbReference type="Gene3D" id="3.40.640.10">
    <property type="entry name" value="Type I PLP-dependent aspartate aminotransferase-like (Major domain)"/>
    <property type="match status" value="1"/>
</dbReference>
<comment type="subunit">
    <text evidence="3">Homodimer.</text>
</comment>
<proteinExistence type="inferred from homology"/>
<feature type="domain" description="Aminotransferase class I/classII large" evidence="7">
    <location>
        <begin position="55"/>
        <end position="378"/>
    </location>
</feature>
<dbReference type="Proteomes" id="UP000092544">
    <property type="component" value="Unassembled WGS sequence"/>
</dbReference>
<dbReference type="STRING" id="1792290.MSP8886_02123"/>
<dbReference type="PANTHER" id="PTHR42790:SF19">
    <property type="entry name" value="KYNURENINE_ALPHA-AMINOADIPATE AMINOTRANSFERASE, MITOCHONDRIAL"/>
    <property type="match status" value="1"/>
</dbReference>
<organism evidence="8 9">
    <name type="scientific">Marinomonas spartinae</name>
    <dbReference type="NCBI Taxonomy" id="1792290"/>
    <lineage>
        <taxon>Bacteria</taxon>
        <taxon>Pseudomonadati</taxon>
        <taxon>Pseudomonadota</taxon>
        <taxon>Gammaproteobacteria</taxon>
        <taxon>Oceanospirillales</taxon>
        <taxon>Oceanospirillaceae</taxon>
        <taxon>Marinomonas</taxon>
    </lineage>
</organism>
<dbReference type="RefSeq" id="WP_067016181.1">
    <property type="nucleotide sequence ID" value="NZ_FLOB01000004.1"/>
</dbReference>
<keyword evidence="5 8" id="KW-0808">Transferase</keyword>
<evidence type="ECO:0000313" key="9">
    <source>
        <dbReference type="Proteomes" id="UP000092544"/>
    </source>
</evidence>
<dbReference type="SUPFAM" id="SSF53383">
    <property type="entry name" value="PLP-dependent transferases"/>
    <property type="match status" value="1"/>
</dbReference>